<reference evidence="2" key="1">
    <citation type="submission" date="2021-11" db="EMBL/GenBank/DDBJ databases">
        <authorList>
            <consortium name="Genoscope - CEA"/>
            <person name="William W."/>
        </authorList>
    </citation>
    <scope>NUCLEOTIDE SEQUENCE</scope>
</reference>
<evidence type="ECO:0000256" key="1">
    <source>
        <dbReference type="SAM" id="MobiDB-lite"/>
    </source>
</evidence>
<name>A0A8J2SSB9_9STRA</name>
<gene>
    <name evidence="2" type="ORF">PECAL_4P05420</name>
</gene>
<organism evidence="2 3">
    <name type="scientific">Pelagomonas calceolata</name>
    <dbReference type="NCBI Taxonomy" id="35677"/>
    <lineage>
        <taxon>Eukaryota</taxon>
        <taxon>Sar</taxon>
        <taxon>Stramenopiles</taxon>
        <taxon>Ochrophyta</taxon>
        <taxon>Pelagophyceae</taxon>
        <taxon>Pelagomonadales</taxon>
        <taxon>Pelagomonadaceae</taxon>
        <taxon>Pelagomonas</taxon>
    </lineage>
</organism>
<evidence type="ECO:0000313" key="3">
    <source>
        <dbReference type="Proteomes" id="UP000789595"/>
    </source>
</evidence>
<keyword evidence="3" id="KW-1185">Reference proteome</keyword>
<dbReference type="Proteomes" id="UP000789595">
    <property type="component" value="Unassembled WGS sequence"/>
</dbReference>
<protein>
    <submittedName>
        <fullName evidence="2">Uncharacterized protein</fullName>
    </submittedName>
</protein>
<evidence type="ECO:0000313" key="2">
    <source>
        <dbReference type="EMBL" id="CAH0373352.1"/>
    </source>
</evidence>
<feature type="region of interest" description="Disordered" evidence="1">
    <location>
        <begin position="1"/>
        <end position="55"/>
    </location>
</feature>
<accession>A0A8J2SSB9</accession>
<feature type="compositionally biased region" description="Pro residues" evidence="1">
    <location>
        <begin position="39"/>
        <end position="53"/>
    </location>
</feature>
<feature type="non-terminal residue" evidence="2">
    <location>
        <position position="288"/>
    </location>
</feature>
<comment type="caution">
    <text evidence="2">The sequence shown here is derived from an EMBL/GenBank/DDBJ whole genome shotgun (WGS) entry which is preliminary data.</text>
</comment>
<sequence>VASLPPGSRTLPERPQGGRHCATTGGGTARHKAMAADPPQTPPTRPSGAPPPSMDGSVVMALEYTPTPCKKRSEEPVVERHEREVGYCIMDIKRRPWTGTRPWLSDIRCSYGVDAWRMLLRRLVRESVVAALEIGSVLFARLYEELDPSRCMYALWLRDLEHLCATSIGAFAFARWLRPEDALQDPSLLPVGVRRLLGAFALACAPAREVCASAEKNSPKKRPEEASLQIFDFQKGTLATAPVRWASLLGGPVLTHIVERRPELHGDERLLSDGEREDRGVLRAWLVR</sequence>
<proteinExistence type="predicted"/>
<dbReference type="AlphaFoldDB" id="A0A8J2SSB9"/>
<dbReference type="EMBL" id="CAKKNE010000004">
    <property type="protein sequence ID" value="CAH0373352.1"/>
    <property type="molecule type" value="Genomic_DNA"/>
</dbReference>
<feature type="non-terminal residue" evidence="2">
    <location>
        <position position="1"/>
    </location>
</feature>